<protein>
    <recommendedName>
        <fullName evidence="4">HTH DNA binding domain-containing protein</fullName>
    </recommendedName>
</protein>
<keyword evidence="3" id="KW-1185">Reference proteome</keyword>
<dbReference type="EMBL" id="JANAVZ010000017">
    <property type="protein sequence ID" value="MCT4334695.1"/>
    <property type="molecule type" value="Genomic_DNA"/>
</dbReference>
<comment type="caution">
    <text evidence="2">The sequence shown here is derived from an EMBL/GenBank/DDBJ whole genome shotgun (WGS) entry which is preliminary data.</text>
</comment>
<sequence length="409" mass="43387">MEGMSETRPVRRIPPILEAEIAASRIEGILAADDGLARHWRTEMAFIEAAASVGMEDIRLAEASIIMRLTANRQVEVDARGAEQARRLVGLMARPPQLARDAVAGLRRIERAAAPIGVIPDEGDRLEDLELEEIVSAALEKSATPLLAALNGAADYAHRSRRSSPAAERLIFMALDSEARRITRGGPALPEAGQGDPLLLAAEASWVVAPAASLSMGGFRIWSPISGAGALIEAMSAHLGRELGHLGTLRHDLGKLDAAAASARGRSRLADFVALVKAQPILTSARVVQDLGVTRKTALALIETLEGQGCLVNFTARRAARFWATPSLAGRLRHGRAIGHTPMSAGSECSPADAPRPEPRGLRDKDAEAARLARIMADLDVALDGVDALLDRSSSQRGHGHVGSDPLDE</sequence>
<feature type="region of interest" description="Disordered" evidence="1">
    <location>
        <begin position="390"/>
        <end position="409"/>
    </location>
</feature>
<proteinExistence type="predicted"/>
<dbReference type="Proteomes" id="UP001320702">
    <property type="component" value="Unassembled WGS sequence"/>
</dbReference>
<evidence type="ECO:0000313" key="3">
    <source>
        <dbReference type="Proteomes" id="UP001320702"/>
    </source>
</evidence>
<feature type="compositionally biased region" description="Basic and acidic residues" evidence="1">
    <location>
        <begin position="355"/>
        <end position="367"/>
    </location>
</feature>
<accession>A0ABT2KDS4</accession>
<evidence type="ECO:0000313" key="2">
    <source>
        <dbReference type="EMBL" id="MCT4334695.1"/>
    </source>
</evidence>
<dbReference type="RefSeq" id="WP_260278593.1">
    <property type="nucleotide sequence ID" value="NZ_JANAVZ010000017.1"/>
</dbReference>
<gene>
    <name evidence="2" type="ORF">MU516_17735</name>
</gene>
<reference evidence="2 3" key="1">
    <citation type="submission" date="2022-04" db="EMBL/GenBank/DDBJ databases">
        <title>Paracoccus sp. YLB-12 draft genome sequence.</title>
        <authorList>
            <person name="Yu L."/>
        </authorList>
    </citation>
    <scope>NUCLEOTIDE SEQUENCE [LARGE SCALE GENOMIC DNA]</scope>
    <source>
        <strain evidence="2 3">YLB-12</strain>
    </source>
</reference>
<feature type="region of interest" description="Disordered" evidence="1">
    <location>
        <begin position="339"/>
        <end position="367"/>
    </location>
</feature>
<evidence type="ECO:0000256" key="1">
    <source>
        <dbReference type="SAM" id="MobiDB-lite"/>
    </source>
</evidence>
<name>A0ABT2KDS4_9RHOB</name>
<organism evidence="2 3">
    <name type="scientific">Paracoccus maritimus</name>
    <dbReference type="NCBI Taxonomy" id="2933292"/>
    <lineage>
        <taxon>Bacteria</taxon>
        <taxon>Pseudomonadati</taxon>
        <taxon>Pseudomonadota</taxon>
        <taxon>Alphaproteobacteria</taxon>
        <taxon>Rhodobacterales</taxon>
        <taxon>Paracoccaceae</taxon>
        <taxon>Paracoccus</taxon>
    </lineage>
</organism>
<evidence type="ECO:0008006" key="4">
    <source>
        <dbReference type="Google" id="ProtNLM"/>
    </source>
</evidence>